<comment type="caution">
    <text evidence="9">The sequence shown here is derived from an EMBL/GenBank/DDBJ whole genome shotgun (WGS) entry which is preliminary data.</text>
</comment>
<evidence type="ECO:0000313" key="10">
    <source>
        <dbReference type="Proteomes" id="UP000184390"/>
    </source>
</evidence>
<feature type="transmembrane region" description="Helical" evidence="8">
    <location>
        <begin position="183"/>
        <end position="203"/>
    </location>
</feature>
<feature type="transmembrane region" description="Helical" evidence="8">
    <location>
        <begin position="253"/>
        <end position="274"/>
    </location>
</feature>
<feature type="transmembrane region" description="Helical" evidence="8">
    <location>
        <begin position="133"/>
        <end position="150"/>
    </location>
</feature>
<feature type="transmembrane region" description="Helical" evidence="8">
    <location>
        <begin position="347"/>
        <end position="368"/>
    </location>
</feature>
<proteinExistence type="inferred from homology"/>
<feature type="transmembrane region" description="Helical" evidence="8">
    <location>
        <begin position="402"/>
        <end position="421"/>
    </location>
</feature>
<keyword evidence="3 8" id="KW-0813">Transport</keyword>
<dbReference type="PROSITE" id="PS00873">
    <property type="entry name" value="NA_ALANINE_SYMP"/>
    <property type="match status" value="1"/>
</dbReference>
<evidence type="ECO:0000256" key="2">
    <source>
        <dbReference type="ARBA" id="ARBA00009261"/>
    </source>
</evidence>
<dbReference type="PANTHER" id="PTHR30330:SF1">
    <property type="entry name" value="AMINO-ACID CARRIER PROTEIN ALST"/>
    <property type="match status" value="1"/>
</dbReference>
<dbReference type="Proteomes" id="UP000184390">
    <property type="component" value="Unassembled WGS sequence"/>
</dbReference>
<evidence type="ECO:0000256" key="4">
    <source>
        <dbReference type="ARBA" id="ARBA00022475"/>
    </source>
</evidence>
<keyword evidence="4 8" id="KW-1003">Cell membrane</keyword>
<keyword evidence="8" id="KW-0769">Symport</keyword>
<accession>A0ABY1I7M0</accession>
<sequence length="546" mass="57234">MTQAGNTPGLGSTGLAPASGGIPLTHPAPVLRAVLPAGALDNATKTLGDISDQFYAGLLAWALIAVGLYFTIRSRAVQFRLFPEMIRTVFGSRGNAEGGISSFQAFTIGLASRVGTGNIVGVAIAITLGGPGAIFWMWVVALVGMATGFIESTLAQMFKVPAADGTFRGGPAYYITRGLGSRAWGGVFAVVITFVFGFAYEATQANTIAGAVNGVLENHGQKVEPWVIGAVLVALTAPIVFRGIKRVARVAEWMAPIMALIYALLAIVILSLHFDAIPGAFKAIFEGAFGLNASFAGISGGFYAAAINGIKRGLFSNEAGEGSVPNAAATATTSHPVKQGFIQSMGVFVDTIIVCTATALIVMLSGLYDSAANLAGPEATAAADAAKKTLTSDSVAYVLGDWSQYLMVLIIFVFAYSSLLGNYTYAEINVDFLRGSRSNHTWLRLMILVATYVGAVASLDFVWNLSDIAMGAMAIINIVAITLLGKWAFGALRDWEAQNRELREGRREEIRFVGKDNPYLPGDLPGDVWAPRGAAAAVAEAPVAQG</sequence>
<evidence type="ECO:0000313" key="9">
    <source>
        <dbReference type="EMBL" id="SHI73400.1"/>
    </source>
</evidence>
<dbReference type="Gene3D" id="1.20.1740.10">
    <property type="entry name" value="Amino acid/polyamine transporter I"/>
    <property type="match status" value="1"/>
</dbReference>
<evidence type="ECO:0000256" key="7">
    <source>
        <dbReference type="ARBA" id="ARBA00023136"/>
    </source>
</evidence>
<organism evidence="9 10">
    <name type="scientific">Actinomyces denticolens</name>
    <dbReference type="NCBI Taxonomy" id="52767"/>
    <lineage>
        <taxon>Bacteria</taxon>
        <taxon>Bacillati</taxon>
        <taxon>Actinomycetota</taxon>
        <taxon>Actinomycetes</taxon>
        <taxon>Actinomycetales</taxon>
        <taxon>Actinomycetaceae</taxon>
        <taxon>Actinomyces</taxon>
    </lineage>
</organism>
<evidence type="ECO:0000256" key="1">
    <source>
        <dbReference type="ARBA" id="ARBA00004651"/>
    </source>
</evidence>
<feature type="transmembrane region" description="Helical" evidence="8">
    <location>
        <begin position="223"/>
        <end position="241"/>
    </location>
</feature>
<name>A0ABY1I7M0_9ACTO</name>
<keyword evidence="7 8" id="KW-0472">Membrane</keyword>
<dbReference type="PANTHER" id="PTHR30330">
    <property type="entry name" value="AGSS FAMILY TRANSPORTER, SODIUM-ALANINE"/>
    <property type="match status" value="1"/>
</dbReference>
<feature type="transmembrane region" description="Helical" evidence="8">
    <location>
        <begin position="280"/>
        <end position="306"/>
    </location>
</feature>
<dbReference type="Pfam" id="PF01235">
    <property type="entry name" value="Na_Ala_symp"/>
    <property type="match status" value="1"/>
</dbReference>
<gene>
    <name evidence="9" type="ORF">SAMN05216246_104144</name>
</gene>
<dbReference type="InterPro" id="IPR001463">
    <property type="entry name" value="Na/Ala_symport"/>
</dbReference>
<dbReference type="PRINTS" id="PR00175">
    <property type="entry name" value="NAALASMPORT"/>
</dbReference>
<evidence type="ECO:0000256" key="3">
    <source>
        <dbReference type="ARBA" id="ARBA00022448"/>
    </source>
</evidence>
<evidence type="ECO:0000256" key="5">
    <source>
        <dbReference type="ARBA" id="ARBA00022692"/>
    </source>
</evidence>
<evidence type="ECO:0000256" key="8">
    <source>
        <dbReference type="RuleBase" id="RU363064"/>
    </source>
</evidence>
<feature type="transmembrane region" description="Helical" evidence="8">
    <location>
        <begin position="468"/>
        <end position="489"/>
    </location>
</feature>
<feature type="transmembrane region" description="Helical" evidence="8">
    <location>
        <begin position="103"/>
        <end position="127"/>
    </location>
</feature>
<protein>
    <submittedName>
        <fullName evidence="9">Alanine or glycine:cation symporter, AGCS family</fullName>
    </submittedName>
</protein>
<keyword evidence="5 8" id="KW-0812">Transmembrane</keyword>
<evidence type="ECO:0000256" key="6">
    <source>
        <dbReference type="ARBA" id="ARBA00022989"/>
    </source>
</evidence>
<reference evidence="9 10" key="1">
    <citation type="submission" date="2016-11" db="EMBL/GenBank/DDBJ databases">
        <authorList>
            <person name="Varghese N."/>
            <person name="Submissions S."/>
        </authorList>
    </citation>
    <scope>NUCLEOTIDE SEQUENCE [LARGE SCALE GENOMIC DNA]</scope>
    <source>
        <strain evidence="9 10">PA</strain>
    </source>
</reference>
<dbReference type="NCBIfam" id="TIGR00835">
    <property type="entry name" value="agcS"/>
    <property type="match status" value="1"/>
</dbReference>
<keyword evidence="6 8" id="KW-1133">Transmembrane helix</keyword>
<feature type="transmembrane region" description="Helical" evidence="8">
    <location>
        <begin position="442"/>
        <end position="462"/>
    </location>
</feature>
<comment type="similarity">
    <text evidence="2 8">Belongs to the alanine or glycine:cation symporter (AGCS) (TC 2.A.25) family.</text>
</comment>
<comment type="subcellular location">
    <subcellularLocation>
        <location evidence="1 8">Cell membrane</location>
        <topology evidence="1 8">Multi-pass membrane protein</topology>
    </subcellularLocation>
</comment>
<dbReference type="EMBL" id="FQYL01000004">
    <property type="protein sequence ID" value="SHI73400.1"/>
    <property type="molecule type" value="Genomic_DNA"/>
</dbReference>
<feature type="transmembrane region" description="Helical" evidence="8">
    <location>
        <begin position="54"/>
        <end position="72"/>
    </location>
</feature>
<keyword evidence="10" id="KW-1185">Reference proteome</keyword>